<dbReference type="Gene3D" id="1.10.3720.10">
    <property type="entry name" value="MetI-like"/>
    <property type="match status" value="1"/>
</dbReference>
<keyword evidence="2 7" id="KW-0813">Transport</keyword>
<feature type="transmembrane region" description="Helical" evidence="7">
    <location>
        <begin position="250"/>
        <end position="275"/>
    </location>
</feature>
<comment type="subcellular location">
    <subcellularLocation>
        <location evidence="1 7">Cell membrane</location>
        <topology evidence="1 7">Multi-pass membrane protein</topology>
    </subcellularLocation>
</comment>
<evidence type="ECO:0000259" key="9">
    <source>
        <dbReference type="PROSITE" id="PS50928"/>
    </source>
</evidence>
<feature type="compositionally biased region" description="Polar residues" evidence="8">
    <location>
        <begin position="1"/>
        <end position="10"/>
    </location>
</feature>
<comment type="caution">
    <text evidence="10">The sequence shown here is derived from an EMBL/GenBank/DDBJ whole genome shotgun (WGS) entry which is preliminary data.</text>
</comment>
<accession>A0A2P8DRF8</accession>
<evidence type="ECO:0000256" key="7">
    <source>
        <dbReference type="RuleBase" id="RU363032"/>
    </source>
</evidence>
<keyword evidence="3" id="KW-1003">Cell membrane</keyword>
<keyword evidence="11" id="KW-1185">Reference proteome</keyword>
<dbReference type="GO" id="GO:0055085">
    <property type="term" value="P:transmembrane transport"/>
    <property type="evidence" value="ECO:0007669"/>
    <property type="project" value="InterPro"/>
</dbReference>
<feature type="transmembrane region" description="Helical" evidence="7">
    <location>
        <begin position="49"/>
        <end position="77"/>
    </location>
</feature>
<evidence type="ECO:0000256" key="8">
    <source>
        <dbReference type="SAM" id="MobiDB-lite"/>
    </source>
</evidence>
<dbReference type="CDD" id="cd06261">
    <property type="entry name" value="TM_PBP2"/>
    <property type="match status" value="1"/>
</dbReference>
<dbReference type="PROSITE" id="PS50928">
    <property type="entry name" value="ABC_TM1"/>
    <property type="match status" value="1"/>
</dbReference>
<dbReference type="SUPFAM" id="SSF161098">
    <property type="entry name" value="MetI-like"/>
    <property type="match status" value="1"/>
</dbReference>
<evidence type="ECO:0000256" key="3">
    <source>
        <dbReference type="ARBA" id="ARBA00022475"/>
    </source>
</evidence>
<evidence type="ECO:0000313" key="10">
    <source>
        <dbReference type="EMBL" id="PSK99802.1"/>
    </source>
</evidence>
<name>A0A2P8DRF8_9ACTN</name>
<keyword evidence="10" id="KW-0762">Sugar transport</keyword>
<protein>
    <submittedName>
        <fullName evidence="10">Multiple sugar transport system permease protein/raffinose/stachyose/melibiose transport system permease protein</fullName>
    </submittedName>
</protein>
<feature type="domain" description="ABC transmembrane type-1" evidence="9">
    <location>
        <begin position="108"/>
        <end position="324"/>
    </location>
</feature>
<dbReference type="AlphaFoldDB" id="A0A2P8DRF8"/>
<organism evidence="10 11">
    <name type="scientific">Haloactinopolyspora alba</name>
    <dbReference type="NCBI Taxonomy" id="648780"/>
    <lineage>
        <taxon>Bacteria</taxon>
        <taxon>Bacillati</taxon>
        <taxon>Actinomycetota</taxon>
        <taxon>Actinomycetes</taxon>
        <taxon>Jiangellales</taxon>
        <taxon>Jiangellaceae</taxon>
        <taxon>Haloactinopolyspora</taxon>
    </lineage>
</organism>
<dbReference type="PANTHER" id="PTHR30193:SF41">
    <property type="entry name" value="DIACETYLCHITOBIOSE UPTAKE SYSTEM PERMEASE PROTEIN NGCF"/>
    <property type="match status" value="1"/>
</dbReference>
<evidence type="ECO:0000256" key="2">
    <source>
        <dbReference type="ARBA" id="ARBA00022448"/>
    </source>
</evidence>
<dbReference type="InterPro" id="IPR051393">
    <property type="entry name" value="ABC_transporter_permease"/>
</dbReference>
<sequence>MSRATTAPTSHTRRTAAPVRSGRPRAGRLRSGAVRSGQPRATRRAQTRLGIALTIPLMAMIVTFFLVPLGSAVYYALVDFNGINPQPPFVGADNFVELFGDPKVWAALKNNAIWIVLGTAAPLAIGLGLALLMWAVRRGSIFYRVAFFFPYVLPQVAIGVVWGWIYDPVRGWLNQALETVGLGSLATGWLGNPDTALYAVLGTAVWATTGFVFIIFLSALRNVDMELVEASRLDGTNPFQRLWHIILPQIMPVFLMVTTITLIGGFSVFDIIFIMTGGGPAGATEVLGTYAYSSAFQLNRISYGTALALVITVLAVPFAVGLNRLQRRLSLQGTGA</sequence>
<dbReference type="Proteomes" id="UP000243528">
    <property type="component" value="Unassembled WGS sequence"/>
</dbReference>
<evidence type="ECO:0000256" key="1">
    <source>
        <dbReference type="ARBA" id="ARBA00004651"/>
    </source>
</evidence>
<proteinExistence type="inferred from homology"/>
<comment type="similarity">
    <text evidence="7">Belongs to the binding-protein-dependent transport system permease family.</text>
</comment>
<dbReference type="GO" id="GO:0005886">
    <property type="term" value="C:plasma membrane"/>
    <property type="evidence" value="ECO:0007669"/>
    <property type="project" value="UniProtKB-SubCell"/>
</dbReference>
<keyword evidence="5 7" id="KW-1133">Transmembrane helix</keyword>
<reference evidence="10 11" key="1">
    <citation type="submission" date="2018-03" db="EMBL/GenBank/DDBJ databases">
        <title>Genomic Encyclopedia of Archaeal and Bacterial Type Strains, Phase II (KMG-II): from individual species to whole genera.</title>
        <authorList>
            <person name="Goeker M."/>
        </authorList>
    </citation>
    <scope>NUCLEOTIDE SEQUENCE [LARGE SCALE GENOMIC DNA]</scope>
    <source>
        <strain evidence="10 11">DSM 45211</strain>
    </source>
</reference>
<evidence type="ECO:0000256" key="6">
    <source>
        <dbReference type="ARBA" id="ARBA00023136"/>
    </source>
</evidence>
<dbReference type="InterPro" id="IPR000515">
    <property type="entry name" value="MetI-like"/>
</dbReference>
<evidence type="ECO:0000256" key="4">
    <source>
        <dbReference type="ARBA" id="ARBA00022692"/>
    </source>
</evidence>
<keyword evidence="6 7" id="KW-0472">Membrane</keyword>
<evidence type="ECO:0000256" key="5">
    <source>
        <dbReference type="ARBA" id="ARBA00022989"/>
    </source>
</evidence>
<feature type="transmembrane region" description="Helical" evidence="7">
    <location>
        <begin position="196"/>
        <end position="217"/>
    </location>
</feature>
<keyword evidence="4 7" id="KW-0812">Transmembrane</keyword>
<evidence type="ECO:0000313" key="11">
    <source>
        <dbReference type="Proteomes" id="UP000243528"/>
    </source>
</evidence>
<feature type="transmembrane region" description="Helical" evidence="7">
    <location>
        <begin position="301"/>
        <end position="322"/>
    </location>
</feature>
<dbReference type="EMBL" id="PYGE01000017">
    <property type="protein sequence ID" value="PSK99802.1"/>
    <property type="molecule type" value="Genomic_DNA"/>
</dbReference>
<dbReference type="Pfam" id="PF00528">
    <property type="entry name" value="BPD_transp_1"/>
    <property type="match status" value="1"/>
</dbReference>
<feature type="transmembrane region" description="Helical" evidence="7">
    <location>
        <begin position="141"/>
        <end position="165"/>
    </location>
</feature>
<feature type="transmembrane region" description="Helical" evidence="7">
    <location>
        <begin position="112"/>
        <end position="134"/>
    </location>
</feature>
<dbReference type="PANTHER" id="PTHR30193">
    <property type="entry name" value="ABC TRANSPORTER PERMEASE PROTEIN"/>
    <property type="match status" value="1"/>
</dbReference>
<feature type="region of interest" description="Disordered" evidence="8">
    <location>
        <begin position="1"/>
        <end position="42"/>
    </location>
</feature>
<dbReference type="InterPro" id="IPR035906">
    <property type="entry name" value="MetI-like_sf"/>
</dbReference>
<gene>
    <name evidence="10" type="ORF">CLV30_117105</name>
</gene>